<dbReference type="PaxDb" id="3880-AET04465"/>
<protein>
    <submittedName>
        <fullName evidence="2">TRAF superfamily protein, putative</fullName>
    </submittedName>
</protein>
<feature type="compositionally biased region" description="Basic and acidic residues" evidence="1">
    <location>
        <begin position="31"/>
        <end position="41"/>
    </location>
</feature>
<dbReference type="PANTHER" id="PTHR47477:SF8">
    <property type="entry name" value="TNF RECEPTOR-ASSOCIATED FACTOR HOMOLOG 1A"/>
    <property type="match status" value="1"/>
</dbReference>
<dbReference type="GO" id="GO:1905037">
    <property type="term" value="P:autophagosome organization"/>
    <property type="evidence" value="ECO:0000318"/>
    <property type="project" value="GO_Central"/>
</dbReference>
<name>G7L9J1_MEDTR</name>
<evidence type="ECO:0000256" key="1">
    <source>
        <dbReference type="SAM" id="MobiDB-lite"/>
    </source>
</evidence>
<evidence type="ECO:0000313" key="4">
    <source>
        <dbReference type="Proteomes" id="UP000002051"/>
    </source>
</evidence>
<dbReference type="AlphaFoldDB" id="G7L9J1"/>
<reference evidence="3" key="3">
    <citation type="submission" date="2015-04" db="UniProtKB">
        <authorList>
            <consortium name="EnsemblPlants"/>
        </authorList>
    </citation>
    <scope>IDENTIFICATION</scope>
    <source>
        <strain evidence="3">cv. Jemalong A17</strain>
    </source>
</reference>
<proteinExistence type="predicted"/>
<dbReference type="Proteomes" id="UP000002051">
    <property type="component" value="Chromosome 8"/>
</dbReference>
<evidence type="ECO:0000313" key="2">
    <source>
        <dbReference type="EMBL" id="AET04465.2"/>
    </source>
</evidence>
<dbReference type="STRING" id="3880.G7L9J1"/>
<evidence type="ECO:0000313" key="3">
    <source>
        <dbReference type="EnsemblPlants" id="AET04465"/>
    </source>
</evidence>
<organism evidence="2 4">
    <name type="scientific">Medicago truncatula</name>
    <name type="common">Barrel medic</name>
    <name type="synonym">Medicago tribuloides</name>
    <dbReference type="NCBI Taxonomy" id="3880"/>
    <lineage>
        <taxon>Eukaryota</taxon>
        <taxon>Viridiplantae</taxon>
        <taxon>Streptophyta</taxon>
        <taxon>Embryophyta</taxon>
        <taxon>Tracheophyta</taxon>
        <taxon>Spermatophyta</taxon>
        <taxon>Magnoliopsida</taxon>
        <taxon>eudicotyledons</taxon>
        <taxon>Gunneridae</taxon>
        <taxon>Pentapetalae</taxon>
        <taxon>rosids</taxon>
        <taxon>fabids</taxon>
        <taxon>Fabales</taxon>
        <taxon>Fabaceae</taxon>
        <taxon>Papilionoideae</taxon>
        <taxon>50 kb inversion clade</taxon>
        <taxon>NPAAA clade</taxon>
        <taxon>Hologalegina</taxon>
        <taxon>IRL clade</taxon>
        <taxon>Trifolieae</taxon>
        <taxon>Medicago</taxon>
    </lineage>
</organism>
<keyword evidence="4" id="KW-1185">Reference proteome</keyword>
<dbReference type="EnsemblPlants" id="AET04465">
    <property type="protein sequence ID" value="AET04465"/>
    <property type="gene ID" value="MTR_8g089030"/>
</dbReference>
<feature type="compositionally biased region" description="Basic residues" evidence="1">
    <location>
        <begin position="20"/>
        <end position="30"/>
    </location>
</feature>
<dbReference type="InterPro" id="IPR055327">
    <property type="entry name" value="TRAF1A/B"/>
</dbReference>
<reference evidence="2 4" key="1">
    <citation type="journal article" date="2011" name="Nature">
        <title>The Medicago genome provides insight into the evolution of rhizobial symbioses.</title>
        <authorList>
            <person name="Young N.D."/>
            <person name="Debelle F."/>
            <person name="Oldroyd G.E."/>
            <person name="Geurts R."/>
            <person name="Cannon S.B."/>
            <person name="Udvardi M.K."/>
            <person name="Benedito V.A."/>
            <person name="Mayer K.F."/>
            <person name="Gouzy J."/>
            <person name="Schoof H."/>
            <person name="Van de Peer Y."/>
            <person name="Proost S."/>
            <person name="Cook D.R."/>
            <person name="Meyers B.C."/>
            <person name="Spannagl M."/>
            <person name="Cheung F."/>
            <person name="De Mita S."/>
            <person name="Krishnakumar V."/>
            <person name="Gundlach H."/>
            <person name="Zhou S."/>
            <person name="Mudge J."/>
            <person name="Bharti A.K."/>
            <person name="Murray J.D."/>
            <person name="Naoumkina M.A."/>
            <person name="Rosen B."/>
            <person name="Silverstein K.A."/>
            <person name="Tang H."/>
            <person name="Rombauts S."/>
            <person name="Zhao P.X."/>
            <person name="Zhou P."/>
            <person name="Barbe V."/>
            <person name="Bardou P."/>
            <person name="Bechner M."/>
            <person name="Bellec A."/>
            <person name="Berger A."/>
            <person name="Berges H."/>
            <person name="Bidwell S."/>
            <person name="Bisseling T."/>
            <person name="Choisne N."/>
            <person name="Couloux A."/>
            <person name="Denny R."/>
            <person name="Deshpande S."/>
            <person name="Dai X."/>
            <person name="Doyle J.J."/>
            <person name="Dudez A.M."/>
            <person name="Farmer A.D."/>
            <person name="Fouteau S."/>
            <person name="Franken C."/>
            <person name="Gibelin C."/>
            <person name="Gish J."/>
            <person name="Goldstein S."/>
            <person name="Gonzalez A.J."/>
            <person name="Green P.J."/>
            <person name="Hallab A."/>
            <person name="Hartog M."/>
            <person name="Hua A."/>
            <person name="Humphray S.J."/>
            <person name="Jeong D.H."/>
            <person name="Jing Y."/>
            <person name="Jocker A."/>
            <person name="Kenton S.M."/>
            <person name="Kim D.J."/>
            <person name="Klee K."/>
            <person name="Lai H."/>
            <person name="Lang C."/>
            <person name="Lin S."/>
            <person name="Macmil S.L."/>
            <person name="Magdelenat G."/>
            <person name="Matthews L."/>
            <person name="McCorrison J."/>
            <person name="Monaghan E.L."/>
            <person name="Mun J.H."/>
            <person name="Najar F.Z."/>
            <person name="Nicholson C."/>
            <person name="Noirot C."/>
            <person name="O'Bleness M."/>
            <person name="Paule C.R."/>
            <person name="Poulain J."/>
            <person name="Prion F."/>
            <person name="Qin B."/>
            <person name="Qu C."/>
            <person name="Retzel E.F."/>
            <person name="Riddle C."/>
            <person name="Sallet E."/>
            <person name="Samain S."/>
            <person name="Samson N."/>
            <person name="Sanders I."/>
            <person name="Saurat O."/>
            <person name="Scarpelli C."/>
            <person name="Schiex T."/>
            <person name="Segurens B."/>
            <person name="Severin A.J."/>
            <person name="Sherrier D.J."/>
            <person name="Shi R."/>
            <person name="Sims S."/>
            <person name="Singer S.R."/>
            <person name="Sinharoy S."/>
            <person name="Sterck L."/>
            <person name="Viollet A."/>
            <person name="Wang B.B."/>
            <person name="Wang K."/>
            <person name="Wang M."/>
            <person name="Wang X."/>
            <person name="Warfsmann J."/>
            <person name="Weissenbach J."/>
            <person name="White D.D."/>
            <person name="White J.D."/>
            <person name="Wiley G.B."/>
            <person name="Wincker P."/>
            <person name="Xing Y."/>
            <person name="Yang L."/>
            <person name="Yao Z."/>
            <person name="Ying F."/>
            <person name="Zhai J."/>
            <person name="Zhou L."/>
            <person name="Zuber A."/>
            <person name="Denarie J."/>
            <person name="Dixon R.A."/>
            <person name="May G.D."/>
            <person name="Schwartz D.C."/>
            <person name="Rogers J."/>
            <person name="Quetier F."/>
            <person name="Town C.D."/>
            <person name="Roe B.A."/>
        </authorList>
    </citation>
    <scope>NUCLEOTIDE SEQUENCE [LARGE SCALE GENOMIC DNA]</scope>
    <source>
        <strain evidence="2">A17</strain>
        <strain evidence="3 4">cv. Jemalong A17</strain>
    </source>
</reference>
<feature type="region of interest" description="Disordered" evidence="1">
    <location>
        <begin position="17"/>
        <end position="50"/>
    </location>
</feature>
<dbReference type="GO" id="GO:0045087">
    <property type="term" value="P:innate immune response"/>
    <property type="evidence" value="ECO:0000318"/>
    <property type="project" value="GO_Central"/>
</dbReference>
<gene>
    <name evidence="2" type="ordered locus">MTR_8g089030</name>
</gene>
<reference evidence="2 4" key="2">
    <citation type="journal article" date="2014" name="BMC Genomics">
        <title>An improved genome release (version Mt4.0) for the model legume Medicago truncatula.</title>
        <authorList>
            <person name="Tang H."/>
            <person name="Krishnakumar V."/>
            <person name="Bidwell S."/>
            <person name="Rosen B."/>
            <person name="Chan A."/>
            <person name="Zhou S."/>
            <person name="Gentzbittel L."/>
            <person name="Childs K.L."/>
            <person name="Yandell M."/>
            <person name="Gundlach H."/>
            <person name="Mayer K.F."/>
            <person name="Schwartz D.C."/>
            <person name="Town C.D."/>
        </authorList>
    </citation>
    <scope>GENOME REANNOTATION</scope>
    <source>
        <strain evidence="3 4">cv. Jemalong A17</strain>
    </source>
</reference>
<dbReference type="EMBL" id="CM001224">
    <property type="protein sequence ID" value="AET04465.2"/>
    <property type="molecule type" value="Genomic_DNA"/>
</dbReference>
<sequence>MYVLSLNKIEVNFAQTENKSKKKGKKKAKPKKNDKCVEENKQTQNDESIAADLEEDTSVSVLDTVRAKLNDLFINAQTKHYVMATTLKKKIDGLIADEKEHVTLALKKAVTELYMYAQKKVAALYVEAEEESVESSNIVEPGNDVSNIYSKFLWTPKPISGSDPASSLVINLGEYKWTFIVRRTGTSLQFQLFADGDNNPRLNFYALCKLAIIHPLDPGQTDCFDAFSFVSKDYMGDVFGLAAACEIDFLDPEGNVKVELQIQVIGEKVFPPFLERKFRIELFLAFTTDLDNICSTFFEKTKENLKSLVQDKNKGSRFCTFIEESGQISKDQMFWEKQDVIMEALVKHFFVDGAVTSPLLMEILYNGYQSINADNTTAKFVRIEKNRFGLVGDVPSLINIVVGIGYKPMKVNTPTEEDYESIVTELGCRIVEIFVLDYLFRNKIEVNFTQSELIQTEKKSKKKGEKKLNDESIAADLKEDTSFLNRVRALLNYLFMCALKKHEVIATTLKEKIDELTAEQQEEYVACALKKAVTELYVEAQENVVALYVEVEEESVRRLRITFRNVIRDLLESHNIVEDGNNVSKLYTKTLLTLKPISGYDSLLIELGEYKWTFMVRRMGTSLRFELFADIDNNPMLNFYALNTLAIIHPLDPGRTDCFDRFHLVCKAHPGDVFDLERACENGFLDAEAELFLTYTHIVDNLCSRFIESTKENLNSLIQDKYAWSRFCTFIEESDQISKDQMFWEKQDVIMEALVKHFFVDGAVTSPLLMEILYNGYQSINADNTTAKFVRIEKNRFGLVGDVPSLINIVVGIGYKPMKVNTPTEEDYESIVTELGCRIVEIFVLDYLFRQKIKVNFTHSELLQGIRLYGWERRSKTKSHRFEAN</sequence>
<dbReference type="PANTHER" id="PTHR47477">
    <property type="entry name" value="TNF RECEPTOR-ASSOCIATED FACTOR HOMOLOG 1A"/>
    <property type="match status" value="1"/>
</dbReference>
<dbReference type="HOGENOM" id="CLU_015653_0_0_1"/>
<accession>G7L9J1</accession>
<accession>A0A0C3Y5C2</accession>